<evidence type="ECO:0000313" key="3">
    <source>
        <dbReference type="Proteomes" id="UP000799772"/>
    </source>
</evidence>
<evidence type="ECO:0000313" key="2">
    <source>
        <dbReference type="EMBL" id="KAF2093183.1"/>
    </source>
</evidence>
<reference evidence="2" key="1">
    <citation type="journal article" date="2020" name="Stud. Mycol.">
        <title>101 Dothideomycetes genomes: a test case for predicting lifestyles and emergence of pathogens.</title>
        <authorList>
            <person name="Haridas S."/>
            <person name="Albert R."/>
            <person name="Binder M."/>
            <person name="Bloem J."/>
            <person name="Labutti K."/>
            <person name="Salamov A."/>
            <person name="Andreopoulos B."/>
            <person name="Baker S."/>
            <person name="Barry K."/>
            <person name="Bills G."/>
            <person name="Bluhm B."/>
            <person name="Cannon C."/>
            <person name="Castanera R."/>
            <person name="Culley D."/>
            <person name="Daum C."/>
            <person name="Ezra D."/>
            <person name="Gonzalez J."/>
            <person name="Henrissat B."/>
            <person name="Kuo A."/>
            <person name="Liang C."/>
            <person name="Lipzen A."/>
            <person name="Lutzoni F."/>
            <person name="Magnuson J."/>
            <person name="Mondo S."/>
            <person name="Nolan M."/>
            <person name="Ohm R."/>
            <person name="Pangilinan J."/>
            <person name="Park H.-J."/>
            <person name="Ramirez L."/>
            <person name="Alfaro M."/>
            <person name="Sun H."/>
            <person name="Tritt A."/>
            <person name="Yoshinaga Y."/>
            <person name="Zwiers L.-H."/>
            <person name="Turgeon B."/>
            <person name="Goodwin S."/>
            <person name="Spatafora J."/>
            <person name="Crous P."/>
            <person name="Grigoriev I."/>
        </authorList>
    </citation>
    <scope>NUCLEOTIDE SEQUENCE</scope>
    <source>
        <strain evidence="2">CBS 133067</strain>
    </source>
</reference>
<protein>
    <submittedName>
        <fullName evidence="2">Uncharacterized protein</fullName>
    </submittedName>
</protein>
<sequence>MDESALRAKKKRKLNYSKCFYCRRDKKRVSGAWGKFLNTENNLRQCEPTSRQWPGKKCTRCEDEQLPCSANETRKASSGGGCAASQPFITPLSRLASHSNDETYFASLPAAFRTVPMSNRDDEVGSSSNVDRPIHRLRNL</sequence>
<gene>
    <name evidence="2" type="ORF">NA57DRAFT_61703</name>
</gene>
<name>A0A9P4I483_9PEZI</name>
<dbReference type="EMBL" id="ML978139">
    <property type="protein sequence ID" value="KAF2093183.1"/>
    <property type="molecule type" value="Genomic_DNA"/>
</dbReference>
<dbReference type="Proteomes" id="UP000799772">
    <property type="component" value="Unassembled WGS sequence"/>
</dbReference>
<comment type="caution">
    <text evidence="2">The sequence shown here is derived from an EMBL/GenBank/DDBJ whole genome shotgun (WGS) entry which is preliminary data.</text>
</comment>
<keyword evidence="3" id="KW-1185">Reference proteome</keyword>
<accession>A0A9P4I483</accession>
<proteinExistence type="predicted"/>
<evidence type="ECO:0000256" key="1">
    <source>
        <dbReference type="SAM" id="MobiDB-lite"/>
    </source>
</evidence>
<dbReference type="AlphaFoldDB" id="A0A9P4I483"/>
<dbReference type="OrthoDB" id="538223at2759"/>
<feature type="region of interest" description="Disordered" evidence="1">
    <location>
        <begin position="118"/>
        <end position="140"/>
    </location>
</feature>
<organism evidence="2 3">
    <name type="scientific">Rhizodiscina lignyota</name>
    <dbReference type="NCBI Taxonomy" id="1504668"/>
    <lineage>
        <taxon>Eukaryota</taxon>
        <taxon>Fungi</taxon>
        <taxon>Dikarya</taxon>
        <taxon>Ascomycota</taxon>
        <taxon>Pezizomycotina</taxon>
        <taxon>Dothideomycetes</taxon>
        <taxon>Pleosporomycetidae</taxon>
        <taxon>Aulographales</taxon>
        <taxon>Rhizodiscinaceae</taxon>
        <taxon>Rhizodiscina</taxon>
    </lineage>
</organism>